<protein>
    <submittedName>
        <fullName evidence="1">Uncharacterized protein</fullName>
    </submittedName>
</protein>
<keyword evidence="2" id="KW-1185">Reference proteome</keyword>
<proteinExistence type="predicted"/>
<name>A0A0N8NSI6_9CLOT</name>
<sequence>MVDNTIKDRSYCFGRLMALTQFLELNVPPIAKEGRTLIDQEWSNIVKYPIKWHDVHARVLSTRVSDKVYKAKTTVEDEITYIVSEIINPDDFMSAEPLEPSYTLGYSQQSMDIKSWGGYREGAGRPSTGRKKKNIYVTDEEYEQVQAFIQQIRQNG</sequence>
<dbReference type="STRING" id="36849.OXPF_39150"/>
<accession>A0A0N8NSI6</accession>
<dbReference type="Proteomes" id="UP000050326">
    <property type="component" value="Unassembled WGS sequence"/>
</dbReference>
<dbReference type="AlphaFoldDB" id="A0A0N8NSI6"/>
<reference evidence="1 2" key="1">
    <citation type="submission" date="2015-09" db="EMBL/GenBank/DDBJ databases">
        <title>Genome sequence of Oxobacter pfennigii DSM 3222.</title>
        <authorList>
            <person name="Poehlein A."/>
            <person name="Bengelsdorf F.R."/>
            <person name="Schiel-Bengelsdorf B."/>
            <person name="Duerre P."/>
            <person name="Daniel R."/>
        </authorList>
    </citation>
    <scope>NUCLEOTIDE SEQUENCE [LARGE SCALE GENOMIC DNA]</scope>
    <source>
        <strain evidence="1 2">DSM 3222</strain>
    </source>
</reference>
<comment type="caution">
    <text evidence="1">The sequence shown here is derived from an EMBL/GenBank/DDBJ whole genome shotgun (WGS) entry which is preliminary data.</text>
</comment>
<evidence type="ECO:0000313" key="2">
    <source>
        <dbReference type="Proteomes" id="UP000050326"/>
    </source>
</evidence>
<organism evidence="1 2">
    <name type="scientific">Oxobacter pfennigii</name>
    <dbReference type="NCBI Taxonomy" id="36849"/>
    <lineage>
        <taxon>Bacteria</taxon>
        <taxon>Bacillati</taxon>
        <taxon>Bacillota</taxon>
        <taxon>Clostridia</taxon>
        <taxon>Eubacteriales</taxon>
        <taxon>Clostridiaceae</taxon>
        <taxon>Oxobacter</taxon>
    </lineage>
</organism>
<dbReference type="RefSeq" id="WP_054876878.1">
    <property type="nucleotide sequence ID" value="NZ_LKET01000068.1"/>
</dbReference>
<evidence type="ECO:0000313" key="1">
    <source>
        <dbReference type="EMBL" id="KPU42136.1"/>
    </source>
</evidence>
<dbReference type="OrthoDB" id="5389988at2"/>
<dbReference type="EMBL" id="LKET01000068">
    <property type="protein sequence ID" value="KPU42136.1"/>
    <property type="molecule type" value="Genomic_DNA"/>
</dbReference>
<gene>
    <name evidence="1" type="ORF">OXPF_39150</name>
</gene>